<keyword evidence="5" id="KW-1185">Reference proteome</keyword>
<feature type="domain" description="Archaeal Type IV pilin N-terminal" evidence="3">
    <location>
        <begin position="37"/>
        <end position="111"/>
    </location>
</feature>
<feature type="compositionally biased region" description="Basic and acidic residues" evidence="1">
    <location>
        <begin position="13"/>
        <end position="27"/>
    </location>
</feature>
<keyword evidence="2" id="KW-1133">Transmembrane helix</keyword>
<dbReference type="AlphaFoldDB" id="A0A1G9ENS3"/>
<gene>
    <name evidence="4" type="ORF">SAMN04515672_3911</name>
</gene>
<proteinExistence type="predicted"/>
<dbReference type="InterPro" id="IPR012859">
    <property type="entry name" value="Pilin_N_archaeal"/>
</dbReference>
<accession>A0A1G9ENS3</accession>
<dbReference type="Pfam" id="PF07790">
    <property type="entry name" value="Pilin_N"/>
    <property type="match status" value="1"/>
</dbReference>
<evidence type="ECO:0000259" key="3">
    <source>
        <dbReference type="Pfam" id="PF07790"/>
    </source>
</evidence>
<evidence type="ECO:0000256" key="2">
    <source>
        <dbReference type="SAM" id="Phobius"/>
    </source>
</evidence>
<feature type="region of interest" description="Disordered" evidence="1">
    <location>
        <begin position="1"/>
        <end position="29"/>
    </location>
</feature>
<organism evidence="4 5">
    <name type="scientific">Natronorubrum texcoconense</name>
    <dbReference type="NCBI Taxonomy" id="1095776"/>
    <lineage>
        <taxon>Archaea</taxon>
        <taxon>Methanobacteriati</taxon>
        <taxon>Methanobacteriota</taxon>
        <taxon>Stenosarchaea group</taxon>
        <taxon>Halobacteria</taxon>
        <taxon>Halobacteriales</taxon>
        <taxon>Natrialbaceae</taxon>
        <taxon>Natronorubrum</taxon>
    </lineage>
</organism>
<dbReference type="RefSeq" id="WP_090310823.1">
    <property type="nucleotide sequence ID" value="NZ_FNFE01000007.1"/>
</dbReference>
<name>A0A1G9ENS3_9EURY</name>
<dbReference type="OrthoDB" id="201989at2157"/>
<feature type="compositionally biased region" description="Polar residues" evidence="1">
    <location>
        <begin position="1"/>
        <end position="12"/>
    </location>
</feature>
<sequence length="187" mass="19141">MSLRSSEPSISDRNVEHKSDRASKGSADETTFGYDTRAVSRLVGVLALVAITVLLATMVAVGASTWSLESAGPTAAFDLTVDGEESTVAIDHVEGDAVDVAELSVQITVDGEGLADQPPVPFVGADGFDGSPTGPFNAESDSEWRTGERAGVTVAGTNDPDIESGDTVGVTLVVDGTRIATLEATAT</sequence>
<evidence type="ECO:0000313" key="4">
    <source>
        <dbReference type="EMBL" id="SDK77748.1"/>
    </source>
</evidence>
<protein>
    <recommendedName>
        <fullName evidence="3">Archaeal Type IV pilin N-terminal domain-containing protein</fullName>
    </recommendedName>
</protein>
<evidence type="ECO:0000313" key="5">
    <source>
        <dbReference type="Proteomes" id="UP000198882"/>
    </source>
</evidence>
<evidence type="ECO:0000256" key="1">
    <source>
        <dbReference type="SAM" id="MobiDB-lite"/>
    </source>
</evidence>
<dbReference type="EMBL" id="FNFE01000007">
    <property type="protein sequence ID" value="SDK77748.1"/>
    <property type="molecule type" value="Genomic_DNA"/>
</dbReference>
<dbReference type="Proteomes" id="UP000198882">
    <property type="component" value="Unassembled WGS sequence"/>
</dbReference>
<dbReference type="STRING" id="1095776.SAMN04515672_3911"/>
<reference evidence="5" key="1">
    <citation type="submission" date="2016-10" db="EMBL/GenBank/DDBJ databases">
        <authorList>
            <person name="Varghese N."/>
            <person name="Submissions S."/>
        </authorList>
    </citation>
    <scope>NUCLEOTIDE SEQUENCE [LARGE SCALE GENOMIC DNA]</scope>
    <source>
        <strain evidence="5">B4,CECT 8067,JCM 17497</strain>
    </source>
</reference>
<feature type="transmembrane region" description="Helical" evidence="2">
    <location>
        <begin position="42"/>
        <end position="66"/>
    </location>
</feature>
<keyword evidence="2" id="KW-0472">Membrane</keyword>
<keyword evidence="2" id="KW-0812">Transmembrane</keyword>